<protein>
    <recommendedName>
        <fullName evidence="2">Choline/carnitine acyltransferase domain-containing protein</fullName>
    </recommendedName>
</protein>
<dbReference type="Pfam" id="PF00755">
    <property type="entry name" value="Carn_acyltransf"/>
    <property type="match status" value="1"/>
</dbReference>
<gene>
    <name evidence="3" type="ORF">SVUK_LOCUS17264</name>
</gene>
<proteinExistence type="predicted"/>
<keyword evidence="1" id="KW-0808">Transferase</keyword>
<dbReference type="GO" id="GO:0005737">
    <property type="term" value="C:cytoplasm"/>
    <property type="evidence" value="ECO:0007669"/>
    <property type="project" value="TreeGrafter"/>
</dbReference>
<name>A0A3P7JFV3_STRVU</name>
<evidence type="ECO:0000259" key="2">
    <source>
        <dbReference type="Pfam" id="PF00755"/>
    </source>
</evidence>
<dbReference type="OrthoDB" id="240216at2759"/>
<dbReference type="GO" id="GO:0045202">
    <property type="term" value="C:synapse"/>
    <property type="evidence" value="ECO:0007669"/>
    <property type="project" value="GOC"/>
</dbReference>
<dbReference type="SUPFAM" id="SSF52777">
    <property type="entry name" value="CoA-dependent acyltransferases"/>
    <property type="match status" value="1"/>
</dbReference>
<dbReference type="InterPro" id="IPR042231">
    <property type="entry name" value="Cho/carn_acyl_trans_2"/>
</dbReference>
<accession>A0A3P7JFV3</accession>
<feature type="domain" description="Choline/carnitine acyltransferase" evidence="2">
    <location>
        <begin position="11"/>
        <end position="127"/>
    </location>
</feature>
<evidence type="ECO:0000313" key="3">
    <source>
        <dbReference type="EMBL" id="VDM82266.1"/>
    </source>
</evidence>
<keyword evidence="4" id="KW-1185">Reference proteome</keyword>
<evidence type="ECO:0000256" key="1">
    <source>
        <dbReference type="ARBA" id="ARBA00023315"/>
    </source>
</evidence>
<dbReference type="InterPro" id="IPR039551">
    <property type="entry name" value="Cho/carn_acyl_trans"/>
</dbReference>
<dbReference type="PANTHER" id="PTHR22589:SF14">
    <property type="entry name" value="CHOLINE O-ACETYLTRANSFERASE"/>
    <property type="match status" value="1"/>
</dbReference>
<keyword evidence="1" id="KW-0012">Acyltransferase</keyword>
<dbReference type="GO" id="GO:0004102">
    <property type="term" value="F:choline O-acetyltransferase activity"/>
    <property type="evidence" value="ECO:0007669"/>
    <property type="project" value="TreeGrafter"/>
</dbReference>
<dbReference type="GO" id="GO:0008292">
    <property type="term" value="P:acetylcholine biosynthetic process"/>
    <property type="evidence" value="ECO:0007669"/>
    <property type="project" value="TreeGrafter"/>
</dbReference>
<dbReference type="Proteomes" id="UP000270094">
    <property type="component" value="Unassembled WGS sequence"/>
</dbReference>
<dbReference type="InterPro" id="IPR000542">
    <property type="entry name" value="Carn_acyl_trans"/>
</dbReference>
<dbReference type="EMBL" id="UYYB01116797">
    <property type="protein sequence ID" value="VDM82266.1"/>
    <property type="molecule type" value="Genomic_DNA"/>
</dbReference>
<sequence>MQQYDRILSCYRRQVEREFSTGKVKVRMCMQQYDRILSCYRRPGLEEDVQMVKERHNNGNEHILVMSRNQAFVVHTRTGGRLLSFADILFQLQEVIRMSEARKGLVIPLGASAAGDRATAARFWNILREGFIIL</sequence>
<reference evidence="3 4" key="1">
    <citation type="submission" date="2018-11" db="EMBL/GenBank/DDBJ databases">
        <authorList>
            <consortium name="Pathogen Informatics"/>
        </authorList>
    </citation>
    <scope>NUCLEOTIDE SEQUENCE [LARGE SCALE GENOMIC DNA]</scope>
</reference>
<dbReference type="Gene3D" id="3.30.559.70">
    <property type="entry name" value="Choline/Carnitine o-acyltransferase, domain 2"/>
    <property type="match status" value="1"/>
</dbReference>
<dbReference type="PANTHER" id="PTHR22589">
    <property type="entry name" value="CARNITINE O-ACYLTRANSFERASE"/>
    <property type="match status" value="1"/>
</dbReference>
<dbReference type="GO" id="GO:0007274">
    <property type="term" value="P:neuromuscular synaptic transmission"/>
    <property type="evidence" value="ECO:0007669"/>
    <property type="project" value="TreeGrafter"/>
</dbReference>
<dbReference type="GO" id="GO:0043005">
    <property type="term" value="C:neuron projection"/>
    <property type="evidence" value="ECO:0007669"/>
    <property type="project" value="TreeGrafter"/>
</dbReference>
<dbReference type="AlphaFoldDB" id="A0A3P7JFV3"/>
<organism evidence="3 4">
    <name type="scientific">Strongylus vulgaris</name>
    <name type="common">Blood worm</name>
    <dbReference type="NCBI Taxonomy" id="40348"/>
    <lineage>
        <taxon>Eukaryota</taxon>
        <taxon>Metazoa</taxon>
        <taxon>Ecdysozoa</taxon>
        <taxon>Nematoda</taxon>
        <taxon>Chromadorea</taxon>
        <taxon>Rhabditida</taxon>
        <taxon>Rhabditina</taxon>
        <taxon>Rhabditomorpha</taxon>
        <taxon>Strongyloidea</taxon>
        <taxon>Strongylidae</taxon>
        <taxon>Strongylus</taxon>
    </lineage>
</organism>
<evidence type="ECO:0000313" key="4">
    <source>
        <dbReference type="Proteomes" id="UP000270094"/>
    </source>
</evidence>